<evidence type="ECO:0000313" key="2">
    <source>
        <dbReference type="EMBL" id="KAK4463717.1"/>
    </source>
</evidence>
<comment type="caution">
    <text evidence="2">The sequence shown here is derived from an EMBL/GenBank/DDBJ whole genome shotgun (WGS) entry which is preliminary data.</text>
</comment>
<proteinExistence type="predicted"/>
<feature type="region of interest" description="Disordered" evidence="1">
    <location>
        <begin position="726"/>
        <end position="782"/>
    </location>
</feature>
<accession>A0AAV9HW33</accession>
<protein>
    <submittedName>
        <fullName evidence="2">Uncharacterized protein</fullName>
    </submittedName>
</protein>
<evidence type="ECO:0000256" key="1">
    <source>
        <dbReference type="SAM" id="MobiDB-lite"/>
    </source>
</evidence>
<keyword evidence="3" id="KW-1185">Reference proteome</keyword>
<gene>
    <name evidence="2" type="ORF">QBC42DRAFT_222193</name>
</gene>
<feature type="compositionally biased region" description="Acidic residues" evidence="1">
    <location>
        <begin position="754"/>
        <end position="776"/>
    </location>
</feature>
<dbReference type="EMBL" id="MU864956">
    <property type="protein sequence ID" value="KAK4463717.1"/>
    <property type="molecule type" value="Genomic_DNA"/>
</dbReference>
<feature type="compositionally biased region" description="Low complexity" evidence="1">
    <location>
        <begin position="730"/>
        <end position="740"/>
    </location>
</feature>
<reference evidence="2" key="2">
    <citation type="submission" date="2023-06" db="EMBL/GenBank/DDBJ databases">
        <authorList>
            <consortium name="Lawrence Berkeley National Laboratory"/>
            <person name="Mondo S.J."/>
            <person name="Hensen N."/>
            <person name="Bonometti L."/>
            <person name="Westerberg I."/>
            <person name="Brannstrom I.O."/>
            <person name="Guillou S."/>
            <person name="Cros-Aarteil S."/>
            <person name="Calhoun S."/>
            <person name="Haridas S."/>
            <person name="Kuo A."/>
            <person name="Pangilinan J."/>
            <person name="Riley R."/>
            <person name="Labutti K."/>
            <person name="Andreopoulos B."/>
            <person name="Lipzen A."/>
            <person name="Chen C."/>
            <person name="Yanf M."/>
            <person name="Daum C."/>
            <person name="Ng V."/>
            <person name="Clum A."/>
            <person name="Steindorff A."/>
            <person name="Ohm R."/>
            <person name="Martin F."/>
            <person name="Silar P."/>
            <person name="Natvig D."/>
            <person name="Lalanne C."/>
            <person name="Gautier V."/>
            <person name="Ament-Velasquez S.L."/>
            <person name="Kruys A."/>
            <person name="Hutchinson M.I."/>
            <person name="Powell A.J."/>
            <person name="Barry K."/>
            <person name="Miller A.N."/>
            <person name="Grigoriev I.V."/>
            <person name="Debuchy R."/>
            <person name="Gladieux P."/>
            <person name="Thoren M.H."/>
            <person name="Johannesson H."/>
        </authorList>
    </citation>
    <scope>NUCLEOTIDE SEQUENCE</scope>
    <source>
        <strain evidence="2">PSN324</strain>
    </source>
</reference>
<feature type="region of interest" description="Disordered" evidence="1">
    <location>
        <begin position="607"/>
        <end position="631"/>
    </location>
</feature>
<dbReference type="Proteomes" id="UP001321749">
    <property type="component" value="Unassembled WGS sequence"/>
</dbReference>
<reference evidence="2" key="1">
    <citation type="journal article" date="2023" name="Mol. Phylogenet. Evol.">
        <title>Genome-scale phylogeny and comparative genomics of the fungal order Sordariales.</title>
        <authorList>
            <person name="Hensen N."/>
            <person name="Bonometti L."/>
            <person name="Westerberg I."/>
            <person name="Brannstrom I.O."/>
            <person name="Guillou S."/>
            <person name="Cros-Aarteil S."/>
            <person name="Calhoun S."/>
            <person name="Haridas S."/>
            <person name="Kuo A."/>
            <person name="Mondo S."/>
            <person name="Pangilinan J."/>
            <person name="Riley R."/>
            <person name="LaButti K."/>
            <person name="Andreopoulos B."/>
            <person name="Lipzen A."/>
            <person name="Chen C."/>
            <person name="Yan M."/>
            <person name="Daum C."/>
            <person name="Ng V."/>
            <person name="Clum A."/>
            <person name="Steindorff A."/>
            <person name="Ohm R.A."/>
            <person name="Martin F."/>
            <person name="Silar P."/>
            <person name="Natvig D.O."/>
            <person name="Lalanne C."/>
            <person name="Gautier V."/>
            <person name="Ament-Velasquez S.L."/>
            <person name="Kruys A."/>
            <person name="Hutchinson M.I."/>
            <person name="Powell A.J."/>
            <person name="Barry K."/>
            <person name="Miller A.N."/>
            <person name="Grigoriev I.V."/>
            <person name="Debuchy R."/>
            <person name="Gladieux P."/>
            <person name="Hiltunen Thoren M."/>
            <person name="Johannesson H."/>
        </authorList>
    </citation>
    <scope>NUCLEOTIDE SEQUENCE</scope>
    <source>
        <strain evidence="2">PSN324</strain>
    </source>
</reference>
<dbReference type="AlphaFoldDB" id="A0AAV9HW33"/>
<sequence length="782" mass="86993">MADPATPTMPDPPEVPNPIQSSVDLHLMELSAIRQSLVENRGNVLAVVTFPKNGSPKPRACDVQAWDKDLHIRMSYDKLMCLGSSKIASMFRPKAQERFRRRLNLGMLPTGVDYVLDFTPPAEGPELADLTAMLWLPRICKLWFLAGHYIPNEILAAGGGVPQRPMADKAVGCVLSLGHDDVCSADNCLKDLCEWATKNSVRGIYDENPLDYETHLPPFRKVPDYCPIRHRVAIMRVLRAINGHGLLINSAVRMWTVAQVAIYLEVPEVVVDPITQWLTAPPNTKFVEICPERAFQLAYALRIPTVLIASFKILVNDAAIDYAATDPSPRLPSKTWAQRRRDDYGDFPSDPVDYGSRALLERINSQLQIFQSDMVFDLLLPKSSEWGKLQNIASVLENLKDPHPLKDAYGKLVKSLVHTFRTGIDAAFKIRTSLYHHQLLTEERRHYVSAQELVDIDVIYDKLNSTQKALTPIFWRALRITDWKSQYANAILEGHSTVHYIAVFNKELCRAIINKEIGDPRNIFFGMGTHLGFAQDDFFNSVRDCVQVICERMRNRDNDRNFPYFLSDHLLLSLEDSELKYLPIWADGLDDESGGVFQEVIPPAEMGPSEPGPAYHTGYTIASSTNRGGDTEIGDYASTIAPSDFGMNGLDLDDATVARSVSAQRSASAVTDGPGPNATRVVAAPSEIASEQFTDDNDDDRDYAEAAFAQPADHQAQGQALARYVEDVPSSSASSTTDFSDLGDFDAADHQQGEDDMMEFSDDDGTSTLDGYEELDPWSAEI</sequence>
<organism evidence="2 3">
    <name type="scientific">Cladorrhinum samala</name>
    <dbReference type="NCBI Taxonomy" id="585594"/>
    <lineage>
        <taxon>Eukaryota</taxon>
        <taxon>Fungi</taxon>
        <taxon>Dikarya</taxon>
        <taxon>Ascomycota</taxon>
        <taxon>Pezizomycotina</taxon>
        <taxon>Sordariomycetes</taxon>
        <taxon>Sordariomycetidae</taxon>
        <taxon>Sordariales</taxon>
        <taxon>Podosporaceae</taxon>
        <taxon>Cladorrhinum</taxon>
    </lineage>
</organism>
<name>A0AAV9HW33_9PEZI</name>
<evidence type="ECO:0000313" key="3">
    <source>
        <dbReference type="Proteomes" id="UP001321749"/>
    </source>
</evidence>